<dbReference type="OrthoDB" id="449659at2759"/>
<accession>A0A1Q9C8A1</accession>
<organism evidence="1 2">
    <name type="scientific">Symbiodinium microadriaticum</name>
    <name type="common">Dinoflagellate</name>
    <name type="synonym">Zooxanthella microadriatica</name>
    <dbReference type="NCBI Taxonomy" id="2951"/>
    <lineage>
        <taxon>Eukaryota</taxon>
        <taxon>Sar</taxon>
        <taxon>Alveolata</taxon>
        <taxon>Dinophyceae</taxon>
        <taxon>Suessiales</taxon>
        <taxon>Symbiodiniaceae</taxon>
        <taxon>Symbiodinium</taxon>
    </lineage>
</organism>
<keyword evidence="2" id="KW-1185">Reference proteome</keyword>
<dbReference type="EMBL" id="LSRX01001521">
    <property type="protein sequence ID" value="OLP79131.1"/>
    <property type="molecule type" value="Genomic_DNA"/>
</dbReference>
<comment type="caution">
    <text evidence="1">The sequence shown here is derived from an EMBL/GenBank/DDBJ whole genome shotgun (WGS) entry which is preliminary data.</text>
</comment>
<evidence type="ECO:0000313" key="1">
    <source>
        <dbReference type="EMBL" id="OLP79131.1"/>
    </source>
</evidence>
<protein>
    <submittedName>
        <fullName evidence="1">Uncharacterized protein</fullName>
    </submittedName>
</protein>
<dbReference type="AlphaFoldDB" id="A0A1Q9C8A1"/>
<sequence length="299" mass="32666">MFMDWRRDCDCQGRALEPVRAKGASDHEHRRVVRQELEWLPESGCGFPSPSHFQKPGDSSALRLLLELPRRMKAVEQVGLDTETCQFSGPGQAVDGLLAHGLTDKSVSVAPSRSKRLSWVMGEVVSTFRRYGDRASAVTAVWAYAVVQAFVWNAVRGRCHHLIPLMLRCHEPKWCCGWSRSVLDPANDLHDGAGWTPPPLGDPFGPLALGTFLAGVALWEVKTALPDASGTTDYEEGRVSPVIFSPLGALGCAAFIYDSKLQFVKPGDDLVEYLKKCAPITYEGVGKIASSYGGLRVAP</sequence>
<name>A0A1Q9C8A1_SYMMI</name>
<reference evidence="1 2" key="1">
    <citation type="submission" date="2016-02" db="EMBL/GenBank/DDBJ databases">
        <title>Genome analysis of coral dinoflagellate symbionts highlights evolutionary adaptations to a symbiotic lifestyle.</title>
        <authorList>
            <person name="Aranda M."/>
            <person name="Li Y."/>
            <person name="Liew Y.J."/>
            <person name="Baumgarten S."/>
            <person name="Simakov O."/>
            <person name="Wilson M."/>
            <person name="Piel J."/>
            <person name="Ashoor H."/>
            <person name="Bougouffa S."/>
            <person name="Bajic V.B."/>
            <person name="Ryu T."/>
            <person name="Ravasi T."/>
            <person name="Bayer T."/>
            <person name="Micklem G."/>
            <person name="Kim H."/>
            <person name="Bhak J."/>
            <person name="Lajeunesse T.C."/>
            <person name="Voolstra C.R."/>
        </authorList>
    </citation>
    <scope>NUCLEOTIDE SEQUENCE [LARGE SCALE GENOMIC DNA]</scope>
    <source>
        <strain evidence="1 2">CCMP2467</strain>
    </source>
</reference>
<dbReference type="Proteomes" id="UP000186817">
    <property type="component" value="Unassembled WGS sequence"/>
</dbReference>
<gene>
    <name evidence="1" type="ORF">AK812_SmicGene40619</name>
</gene>
<proteinExistence type="predicted"/>
<evidence type="ECO:0000313" key="2">
    <source>
        <dbReference type="Proteomes" id="UP000186817"/>
    </source>
</evidence>